<sequence length="193" mass="21983">MRSKLITSSCSLTLLRRTPSIQQNVSMLNRSALVGFNRQFSTQKPDDSYDTVVIDSNDLKVGTHEATDTPSNLHIRHLVNGIKVDGKTVLIYRPSRITMQSGTLRTRKWRLELPIVDKWHDGLMGWWASAGTLGQVQLAFDSEAGAISYCKENGLNYEVLQEDVVTTKKKRYGYRFLYKGELVREQEDESNIK</sequence>
<dbReference type="PANTHER" id="PTHR12219">
    <property type="entry name" value="NADH-UBIQUINONE OXIDOREDUCTASE"/>
    <property type="match status" value="1"/>
</dbReference>
<comment type="caution">
    <text evidence="10">The sequence shown here is derived from an EMBL/GenBank/DDBJ whole genome shotgun (WGS) entry which is preliminary data.</text>
</comment>
<keyword evidence="2 9" id="KW-0813">Transport</keyword>
<name>D3BP74_HETP5</name>
<dbReference type="AlphaFoldDB" id="D3BP74"/>
<evidence type="ECO:0000256" key="8">
    <source>
        <dbReference type="ARBA" id="ARBA00023136"/>
    </source>
</evidence>
<accession>D3BP74</accession>
<dbReference type="GO" id="GO:0022900">
    <property type="term" value="P:electron transport chain"/>
    <property type="evidence" value="ECO:0007669"/>
    <property type="project" value="InterPro"/>
</dbReference>
<evidence type="ECO:0000256" key="5">
    <source>
        <dbReference type="ARBA" id="ARBA00022946"/>
    </source>
</evidence>
<dbReference type="PANTHER" id="PTHR12219:SF8">
    <property type="entry name" value="NADH DEHYDROGENASE [UBIQUINONE] IRON-SULFUR PROTEIN 4, MITOCHONDRIAL"/>
    <property type="match status" value="1"/>
</dbReference>
<evidence type="ECO:0000256" key="1">
    <source>
        <dbReference type="ARBA" id="ARBA00005882"/>
    </source>
</evidence>
<keyword evidence="7 9" id="KW-0496">Mitochondrion</keyword>
<dbReference type="Pfam" id="PF04800">
    <property type="entry name" value="NDUS4"/>
    <property type="match status" value="1"/>
</dbReference>
<dbReference type="RefSeq" id="XP_020429213.1">
    <property type="nucleotide sequence ID" value="XM_020580626.1"/>
</dbReference>
<keyword evidence="3 9" id="KW-0679">Respiratory chain</keyword>
<keyword evidence="6 9" id="KW-0249">Electron transport</keyword>
<organism evidence="10 11">
    <name type="scientific">Heterostelium pallidum (strain ATCC 26659 / Pp 5 / PN500)</name>
    <name type="common">Cellular slime mold</name>
    <name type="synonym">Polysphondylium pallidum</name>
    <dbReference type="NCBI Taxonomy" id="670386"/>
    <lineage>
        <taxon>Eukaryota</taxon>
        <taxon>Amoebozoa</taxon>
        <taxon>Evosea</taxon>
        <taxon>Eumycetozoa</taxon>
        <taxon>Dictyostelia</taxon>
        <taxon>Acytosteliales</taxon>
        <taxon>Acytosteliaceae</taxon>
        <taxon>Heterostelium</taxon>
    </lineage>
</organism>
<evidence type="ECO:0000313" key="10">
    <source>
        <dbReference type="EMBL" id="EFA77084.1"/>
    </source>
</evidence>
<gene>
    <name evidence="10" type="primary">ndufs4</name>
    <name evidence="10" type="ORF">PPL_09837</name>
</gene>
<dbReference type="InterPro" id="IPR006885">
    <property type="entry name" value="NADH_UbQ_FeS_4_mit-like"/>
</dbReference>
<evidence type="ECO:0000256" key="6">
    <source>
        <dbReference type="ARBA" id="ARBA00022982"/>
    </source>
</evidence>
<keyword evidence="8 9" id="KW-0472">Membrane</keyword>
<reference evidence="10 11" key="1">
    <citation type="journal article" date="2011" name="Genome Res.">
        <title>Phylogeny-wide analysis of social amoeba genomes highlights ancient origins for complex intercellular communication.</title>
        <authorList>
            <person name="Heidel A.J."/>
            <person name="Lawal H.M."/>
            <person name="Felder M."/>
            <person name="Schilde C."/>
            <person name="Helps N.R."/>
            <person name="Tunggal B."/>
            <person name="Rivero F."/>
            <person name="John U."/>
            <person name="Schleicher M."/>
            <person name="Eichinger L."/>
            <person name="Platzer M."/>
            <person name="Noegel A.A."/>
            <person name="Schaap P."/>
            <person name="Gloeckner G."/>
        </authorList>
    </citation>
    <scope>NUCLEOTIDE SEQUENCE [LARGE SCALE GENOMIC DNA]</scope>
    <source>
        <strain evidence="11">ATCC 26659 / Pp 5 / PN500</strain>
    </source>
</reference>
<keyword evidence="5 9" id="KW-0809">Transit peptide</keyword>
<keyword evidence="11" id="KW-1185">Reference proteome</keyword>
<evidence type="ECO:0000256" key="9">
    <source>
        <dbReference type="RuleBase" id="RU367010"/>
    </source>
</evidence>
<dbReference type="OMA" id="PSRNTMQ"/>
<dbReference type="GeneID" id="31365309"/>
<keyword evidence="4 9" id="KW-0999">Mitochondrion inner membrane</keyword>
<comment type="function">
    <text evidence="9">Accessory subunit of the mitochondrial membrane respiratory chain NADH dehydrogenase (Complex I), that is believed not to be involved in catalysis. Complex I functions in the transfer of electrons from NADH to the respiratory chain. The immediate electron acceptor for the enzyme is believed to be ubiquinone.</text>
</comment>
<protein>
    <recommendedName>
        <fullName evidence="9">NADH dehydrogenase [ubiquinone] iron-sulfur protein 4, mitochondrial</fullName>
    </recommendedName>
</protein>
<dbReference type="EMBL" id="ADBJ01000044">
    <property type="protein sequence ID" value="EFA77084.1"/>
    <property type="molecule type" value="Genomic_DNA"/>
</dbReference>
<dbReference type="Gene3D" id="3.30.160.190">
    <property type="entry name" value="atu1810 like domain"/>
    <property type="match status" value="1"/>
</dbReference>
<dbReference type="InterPro" id="IPR038532">
    <property type="entry name" value="NDUFS4-like_sf"/>
</dbReference>
<dbReference type="FunCoup" id="D3BP74">
    <property type="interactions" value="235"/>
</dbReference>
<evidence type="ECO:0000256" key="4">
    <source>
        <dbReference type="ARBA" id="ARBA00022792"/>
    </source>
</evidence>
<comment type="similarity">
    <text evidence="1 9">Belongs to the complex I NDUFS4 subunit family.</text>
</comment>
<evidence type="ECO:0000313" key="11">
    <source>
        <dbReference type="Proteomes" id="UP000001396"/>
    </source>
</evidence>
<dbReference type="GO" id="GO:0005743">
    <property type="term" value="C:mitochondrial inner membrane"/>
    <property type="evidence" value="ECO:0007669"/>
    <property type="project" value="UniProtKB-SubCell"/>
</dbReference>
<evidence type="ECO:0000256" key="7">
    <source>
        <dbReference type="ARBA" id="ARBA00023128"/>
    </source>
</evidence>
<dbReference type="InParanoid" id="D3BP74"/>
<evidence type="ECO:0000256" key="2">
    <source>
        <dbReference type="ARBA" id="ARBA00022448"/>
    </source>
</evidence>
<proteinExistence type="inferred from homology"/>
<evidence type="ECO:0000256" key="3">
    <source>
        <dbReference type="ARBA" id="ARBA00022660"/>
    </source>
</evidence>
<dbReference type="STRING" id="670386.D3BP74"/>
<dbReference type="Proteomes" id="UP000001396">
    <property type="component" value="Unassembled WGS sequence"/>
</dbReference>
<comment type="subcellular location">
    <subcellularLocation>
        <location evidence="9">Mitochondrion inner membrane</location>
        <topology evidence="9">Peripheral membrane protein</topology>
        <orientation evidence="9">Matrix side</orientation>
    </subcellularLocation>
</comment>